<comment type="caution">
    <text evidence="7">The sequence shown here is derived from an EMBL/GenBank/DDBJ whole genome shotgun (WGS) entry which is preliminary data.</text>
</comment>
<dbReference type="InterPro" id="IPR036188">
    <property type="entry name" value="FAD/NAD-bd_sf"/>
</dbReference>
<organism evidence="7 8">
    <name type="scientific">Delitschia confertaspora ATCC 74209</name>
    <dbReference type="NCBI Taxonomy" id="1513339"/>
    <lineage>
        <taxon>Eukaryota</taxon>
        <taxon>Fungi</taxon>
        <taxon>Dikarya</taxon>
        <taxon>Ascomycota</taxon>
        <taxon>Pezizomycotina</taxon>
        <taxon>Dothideomycetes</taxon>
        <taxon>Pleosporomycetidae</taxon>
        <taxon>Pleosporales</taxon>
        <taxon>Delitschiaceae</taxon>
        <taxon>Delitschia</taxon>
    </lineage>
</organism>
<feature type="domain" description="FAD-binding" evidence="6">
    <location>
        <begin position="9"/>
        <end position="175"/>
    </location>
</feature>
<proteinExistence type="inferred from homology"/>
<sequence length="435" mass="48729">MLSEPPKRVAIIGAGLSGLVFALALKRHGISSTVYELRTPDVTSAGALMLSPNALRILDKLGLYERLKTLGYNFEDMSFRNHDQEITDTYYLGQEKHYGYKALRIYRQVLVTELRAAAKNQGIPIYYGLKFSHVVSEDEKGVVFAFSDGTTFGSADILIGADGMHSKVRKHIAPDVAPKYSGVCAISCAAETSKIKFPDGMDLSTYVMPTAIYSKPGAWIMAPQDVDGSECLAGTQRAYPEQDRAGWDRLLADRDSLLELFRTGYEDWPEITQSVLDNVRKETMQIWPYYVVPTLSGWYSREKHVIILGDAAHAIPPTAGQGASQGFEDSFTLAALLPRMADGLPLDRVLEYWQNYRQKRIDKVMELTLQLNNSRLPQAEREKLIAEGQTWQSGSHGELAWLYNAQIEDDVLAWAEAETKKTKKTKKNTCPFKRI</sequence>
<feature type="domain" description="FAD-binding" evidence="6">
    <location>
        <begin position="301"/>
        <end position="366"/>
    </location>
</feature>
<dbReference type="InterPro" id="IPR050493">
    <property type="entry name" value="FAD-dep_Monooxygenase_BioMet"/>
</dbReference>
<keyword evidence="8" id="KW-1185">Reference proteome</keyword>
<keyword evidence="5" id="KW-0503">Monooxygenase</keyword>
<evidence type="ECO:0000313" key="7">
    <source>
        <dbReference type="EMBL" id="KAF2198584.1"/>
    </source>
</evidence>
<evidence type="ECO:0000256" key="1">
    <source>
        <dbReference type="ARBA" id="ARBA00007992"/>
    </source>
</evidence>
<dbReference type="InterPro" id="IPR002938">
    <property type="entry name" value="FAD-bd"/>
</dbReference>
<evidence type="ECO:0000259" key="6">
    <source>
        <dbReference type="Pfam" id="PF01494"/>
    </source>
</evidence>
<dbReference type="GO" id="GO:0071949">
    <property type="term" value="F:FAD binding"/>
    <property type="evidence" value="ECO:0007669"/>
    <property type="project" value="InterPro"/>
</dbReference>
<evidence type="ECO:0000256" key="4">
    <source>
        <dbReference type="ARBA" id="ARBA00023002"/>
    </source>
</evidence>
<dbReference type="Pfam" id="PF01494">
    <property type="entry name" value="FAD_binding_3"/>
    <property type="match status" value="2"/>
</dbReference>
<dbReference type="PANTHER" id="PTHR13789:SF316">
    <property type="entry name" value="FAD-BINDING DOMAIN-CONTAINING PROTEIN"/>
    <property type="match status" value="1"/>
</dbReference>
<keyword evidence="2" id="KW-0285">Flavoprotein</keyword>
<gene>
    <name evidence="7" type="ORF">GQ43DRAFT_443204</name>
</gene>
<dbReference type="GO" id="GO:0004497">
    <property type="term" value="F:monooxygenase activity"/>
    <property type="evidence" value="ECO:0007669"/>
    <property type="project" value="UniProtKB-KW"/>
</dbReference>
<dbReference type="EMBL" id="ML994132">
    <property type="protein sequence ID" value="KAF2198584.1"/>
    <property type="molecule type" value="Genomic_DNA"/>
</dbReference>
<dbReference type="AlphaFoldDB" id="A0A9P4JHX6"/>
<dbReference type="Gene3D" id="3.50.50.60">
    <property type="entry name" value="FAD/NAD(P)-binding domain"/>
    <property type="match status" value="1"/>
</dbReference>
<keyword evidence="3" id="KW-0274">FAD</keyword>
<dbReference type="PRINTS" id="PR00420">
    <property type="entry name" value="RNGMNOXGNASE"/>
</dbReference>
<accession>A0A9P4JHX6</accession>
<dbReference type="SUPFAM" id="SSF51905">
    <property type="entry name" value="FAD/NAD(P)-binding domain"/>
    <property type="match status" value="1"/>
</dbReference>
<name>A0A9P4JHX6_9PLEO</name>
<evidence type="ECO:0000256" key="3">
    <source>
        <dbReference type="ARBA" id="ARBA00022827"/>
    </source>
</evidence>
<evidence type="ECO:0000256" key="2">
    <source>
        <dbReference type="ARBA" id="ARBA00022630"/>
    </source>
</evidence>
<comment type="similarity">
    <text evidence="1">Belongs to the paxM FAD-dependent monooxygenase family.</text>
</comment>
<dbReference type="Proteomes" id="UP000799536">
    <property type="component" value="Unassembled WGS sequence"/>
</dbReference>
<keyword evidence="4" id="KW-0560">Oxidoreductase</keyword>
<dbReference type="FunFam" id="3.50.50.60:FF:000156">
    <property type="entry name" value="Salicylate hydroxylase, putative"/>
    <property type="match status" value="1"/>
</dbReference>
<evidence type="ECO:0000256" key="5">
    <source>
        <dbReference type="ARBA" id="ARBA00023033"/>
    </source>
</evidence>
<protein>
    <submittedName>
        <fullName evidence="7">FAD/NAD(P)-binding domain-containing protein</fullName>
    </submittedName>
</protein>
<evidence type="ECO:0000313" key="8">
    <source>
        <dbReference type="Proteomes" id="UP000799536"/>
    </source>
</evidence>
<reference evidence="7" key="1">
    <citation type="journal article" date="2020" name="Stud. Mycol.">
        <title>101 Dothideomycetes genomes: a test case for predicting lifestyles and emergence of pathogens.</title>
        <authorList>
            <person name="Haridas S."/>
            <person name="Albert R."/>
            <person name="Binder M."/>
            <person name="Bloem J."/>
            <person name="Labutti K."/>
            <person name="Salamov A."/>
            <person name="Andreopoulos B."/>
            <person name="Baker S."/>
            <person name="Barry K."/>
            <person name="Bills G."/>
            <person name="Bluhm B."/>
            <person name="Cannon C."/>
            <person name="Castanera R."/>
            <person name="Culley D."/>
            <person name="Daum C."/>
            <person name="Ezra D."/>
            <person name="Gonzalez J."/>
            <person name="Henrissat B."/>
            <person name="Kuo A."/>
            <person name="Liang C."/>
            <person name="Lipzen A."/>
            <person name="Lutzoni F."/>
            <person name="Magnuson J."/>
            <person name="Mondo S."/>
            <person name="Nolan M."/>
            <person name="Ohm R."/>
            <person name="Pangilinan J."/>
            <person name="Park H.-J."/>
            <person name="Ramirez L."/>
            <person name="Alfaro M."/>
            <person name="Sun H."/>
            <person name="Tritt A."/>
            <person name="Yoshinaga Y."/>
            <person name="Zwiers L.-H."/>
            <person name="Turgeon B."/>
            <person name="Goodwin S."/>
            <person name="Spatafora J."/>
            <person name="Crous P."/>
            <person name="Grigoriev I."/>
        </authorList>
    </citation>
    <scope>NUCLEOTIDE SEQUENCE</scope>
    <source>
        <strain evidence="7">ATCC 74209</strain>
    </source>
</reference>
<dbReference type="OrthoDB" id="16820at2759"/>
<dbReference type="PANTHER" id="PTHR13789">
    <property type="entry name" value="MONOOXYGENASE"/>
    <property type="match status" value="1"/>
</dbReference>